<keyword evidence="10" id="KW-1185">Reference proteome</keyword>
<gene>
    <name evidence="9" type="ORF">HNV10_02560</name>
</gene>
<dbReference type="Gene3D" id="1.25.40.390">
    <property type="match status" value="1"/>
</dbReference>
<dbReference type="EMBL" id="JABRWQ010000001">
    <property type="protein sequence ID" value="NRD22105.1"/>
    <property type="molecule type" value="Genomic_DNA"/>
</dbReference>
<reference evidence="9 10" key="1">
    <citation type="journal article" date="2015" name="Int. J. Syst. Evol. Microbiol.">
        <title>Winogradskyella litoriviva sp. nov., isolated from coastal seawater.</title>
        <authorList>
            <person name="Nedashkovskaya O.I."/>
            <person name="Kukhlevskiy A.D."/>
            <person name="Zhukova N.V."/>
            <person name="Kim S.J."/>
            <person name="Rhee S.K."/>
            <person name="Mikhailov V.V."/>
        </authorList>
    </citation>
    <scope>NUCLEOTIDE SEQUENCE [LARGE SCALE GENOMIC DNA]</scope>
    <source>
        <strain evidence="9 10">KMM6491</strain>
    </source>
</reference>
<feature type="signal peptide" evidence="6">
    <location>
        <begin position="1"/>
        <end position="23"/>
    </location>
</feature>
<evidence type="ECO:0000313" key="10">
    <source>
        <dbReference type="Proteomes" id="UP000805085"/>
    </source>
</evidence>
<evidence type="ECO:0000256" key="6">
    <source>
        <dbReference type="SAM" id="SignalP"/>
    </source>
</evidence>
<sequence>MKIRITKPLITIVLFLTVFSCSDDLENESTENNVDPVVVNQLIEDLYAKMYTPGTGGTSGISFRHDDLGHKGYDIYSDLLTGDMALSVGVYNYLPYGWYQDVCKYESTVDFTKIDNQLVWTHYYSIIETANSIIDALGGVDEDLVSDENRHFFGQALAMRAHSYFYLTQFMTNDYNPTAEILPLYTDVSNVNVGKSTTTEVFELIEGDLQNAILLLDGYNRPNKKHVNKIVAQSILAYAIAAQQDVSRMDEIVTLCDAVISNSGATIMNSTEVTGGFNDVSIPGWLWGADITDEVGLLYASWWGQMDYYTYGYAAEGEHKGIDQNLYDAIPANDIRKTQFSPEIFLMPTGKFYDSDLLVGGGVEGIIPFIKADYIYMRIAELHLLKAESLAKIGQDVAARTALSEVLSQRIPDISYLNGLSGTALQDEIYLQTRIELWGEGKTYLALKRNHRSTGIRGDNHFYLAGQSFTHNDERLTFEIPQIVIANNEFINNQN</sequence>
<keyword evidence="5" id="KW-0998">Cell outer membrane</keyword>
<comment type="caution">
    <text evidence="9">The sequence shown here is derived from an EMBL/GenBank/DDBJ whole genome shotgun (WGS) entry which is preliminary data.</text>
</comment>
<evidence type="ECO:0000259" key="8">
    <source>
        <dbReference type="Pfam" id="PF14322"/>
    </source>
</evidence>
<dbReference type="PROSITE" id="PS51257">
    <property type="entry name" value="PROKAR_LIPOPROTEIN"/>
    <property type="match status" value="1"/>
</dbReference>
<evidence type="ECO:0000256" key="3">
    <source>
        <dbReference type="ARBA" id="ARBA00022729"/>
    </source>
</evidence>
<evidence type="ECO:0000313" key="9">
    <source>
        <dbReference type="EMBL" id="NRD22105.1"/>
    </source>
</evidence>
<accession>A0ABX2E1E8</accession>
<dbReference type="RefSeq" id="WP_173299754.1">
    <property type="nucleotide sequence ID" value="NZ_JABRWQ010000001.1"/>
</dbReference>
<protein>
    <submittedName>
        <fullName evidence="9">RagB/SusD family nutrient uptake outer membrane protein</fullName>
    </submittedName>
</protein>
<keyword evidence="3 6" id="KW-0732">Signal</keyword>
<dbReference type="InterPro" id="IPR033985">
    <property type="entry name" value="SusD-like_N"/>
</dbReference>
<feature type="domain" description="SusD-like N-terminal" evidence="8">
    <location>
        <begin position="103"/>
        <end position="237"/>
    </location>
</feature>
<keyword evidence="4" id="KW-0472">Membrane</keyword>
<evidence type="ECO:0000256" key="4">
    <source>
        <dbReference type="ARBA" id="ARBA00023136"/>
    </source>
</evidence>
<dbReference type="Pfam" id="PF14322">
    <property type="entry name" value="SusD-like_3"/>
    <property type="match status" value="1"/>
</dbReference>
<evidence type="ECO:0000256" key="5">
    <source>
        <dbReference type="ARBA" id="ARBA00023237"/>
    </source>
</evidence>
<evidence type="ECO:0000259" key="7">
    <source>
        <dbReference type="Pfam" id="PF07980"/>
    </source>
</evidence>
<dbReference type="Proteomes" id="UP000805085">
    <property type="component" value="Unassembled WGS sequence"/>
</dbReference>
<dbReference type="Pfam" id="PF07980">
    <property type="entry name" value="SusD_RagB"/>
    <property type="match status" value="1"/>
</dbReference>
<dbReference type="InterPro" id="IPR012944">
    <property type="entry name" value="SusD_RagB_dom"/>
</dbReference>
<dbReference type="SUPFAM" id="SSF48452">
    <property type="entry name" value="TPR-like"/>
    <property type="match status" value="1"/>
</dbReference>
<evidence type="ECO:0000256" key="1">
    <source>
        <dbReference type="ARBA" id="ARBA00004442"/>
    </source>
</evidence>
<evidence type="ECO:0000256" key="2">
    <source>
        <dbReference type="ARBA" id="ARBA00006275"/>
    </source>
</evidence>
<name>A0ABX2E1E8_9FLAO</name>
<feature type="chain" id="PRO_5045618385" evidence="6">
    <location>
        <begin position="24"/>
        <end position="495"/>
    </location>
</feature>
<feature type="domain" description="RagB/SusD" evidence="7">
    <location>
        <begin position="371"/>
        <end position="454"/>
    </location>
</feature>
<organism evidence="9 10">
    <name type="scientific">Winogradskyella litoriviva</name>
    <dbReference type="NCBI Taxonomy" id="1220182"/>
    <lineage>
        <taxon>Bacteria</taxon>
        <taxon>Pseudomonadati</taxon>
        <taxon>Bacteroidota</taxon>
        <taxon>Flavobacteriia</taxon>
        <taxon>Flavobacteriales</taxon>
        <taxon>Flavobacteriaceae</taxon>
        <taxon>Winogradskyella</taxon>
    </lineage>
</organism>
<comment type="subcellular location">
    <subcellularLocation>
        <location evidence="1">Cell outer membrane</location>
    </subcellularLocation>
</comment>
<proteinExistence type="inferred from homology"/>
<dbReference type="InterPro" id="IPR011990">
    <property type="entry name" value="TPR-like_helical_dom_sf"/>
</dbReference>
<comment type="similarity">
    <text evidence="2">Belongs to the SusD family.</text>
</comment>